<evidence type="ECO:0000259" key="5">
    <source>
        <dbReference type="SMART" id="SM00078"/>
    </source>
</evidence>
<keyword evidence="7" id="KW-1185">Reference proteome</keyword>
<evidence type="ECO:0000256" key="1">
    <source>
        <dbReference type="ARBA" id="ARBA00009034"/>
    </source>
</evidence>
<dbReference type="PROSITE" id="PS00262">
    <property type="entry name" value="INSULIN"/>
    <property type="match status" value="1"/>
</dbReference>
<proteinExistence type="inferred from homology"/>
<comment type="subcellular location">
    <subcellularLocation>
        <location evidence="3">Secreted</location>
    </subcellularLocation>
</comment>
<dbReference type="PANTHER" id="PTHR46845">
    <property type="entry name" value="INSULIN-LIKE GROWTH FACTOR I"/>
    <property type="match status" value="1"/>
</dbReference>
<sequence length="84" mass="9507">MAVSWLQRVCLLMALFVLVAGEPQVLCGADLVDAIQFVCGERRVYPSSHDAATQSQRRQKRKEIVDTCCHRECSLEILEQLCKL</sequence>
<dbReference type="Pfam" id="PF00049">
    <property type="entry name" value="Insulin"/>
    <property type="match status" value="1"/>
</dbReference>
<dbReference type="GO" id="GO:0051897">
    <property type="term" value="P:positive regulation of phosphatidylinositol 3-kinase/protein kinase B signal transduction"/>
    <property type="evidence" value="ECO:0007669"/>
    <property type="project" value="TreeGrafter"/>
</dbReference>
<dbReference type="InterPro" id="IPR022352">
    <property type="entry name" value="Ins/IGF/rlx"/>
</dbReference>
<dbReference type="InterPro" id="IPR036438">
    <property type="entry name" value="Insulin-like_sf"/>
</dbReference>
<comment type="similarity">
    <text evidence="1 3">Belongs to the insulin family.</text>
</comment>
<evidence type="ECO:0000256" key="3">
    <source>
        <dbReference type="RuleBase" id="RU000406"/>
    </source>
</evidence>
<name>A0A3B3ZUX6_9GOBI</name>
<dbReference type="Proteomes" id="UP000261520">
    <property type="component" value="Unplaced"/>
</dbReference>
<evidence type="ECO:0000256" key="4">
    <source>
        <dbReference type="SAM" id="SignalP"/>
    </source>
</evidence>
<evidence type="ECO:0000313" key="6">
    <source>
        <dbReference type="Ensembl" id="ENSPMGP00000008507.1"/>
    </source>
</evidence>
<keyword evidence="4" id="KW-0732">Signal</keyword>
<dbReference type="GO" id="GO:0008283">
    <property type="term" value="P:cell population proliferation"/>
    <property type="evidence" value="ECO:0007669"/>
    <property type="project" value="TreeGrafter"/>
</dbReference>
<evidence type="ECO:0000313" key="7">
    <source>
        <dbReference type="Proteomes" id="UP000261520"/>
    </source>
</evidence>
<dbReference type="GO" id="GO:0008284">
    <property type="term" value="P:positive regulation of cell population proliferation"/>
    <property type="evidence" value="ECO:0007669"/>
    <property type="project" value="TreeGrafter"/>
</dbReference>
<dbReference type="GO" id="GO:0043066">
    <property type="term" value="P:negative regulation of apoptotic process"/>
    <property type="evidence" value="ECO:0007669"/>
    <property type="project" value="TreeGrafter"/>
</dbReference>
<dbReference type="AlphaFoldDB" id="A0A3B3ZUX6"/>
<dbReference type="PRINTS" id="PR00276">
    <property type="entry name" value="INSULINFAMLY"/>
</dbReference>
<protein>
    <recommendedName>
        <fullName evidence="5">Insulin-like domain-containing protein</fullName>
    </recommendedName>
</protein>
<organism evidence="6 7">
    <name type="scientific">Periophthalmus magnuspinnatus</name>
    <dbReference type="NCBI Taxonomy" id="409849"/>
    <lineage>
        <taxon>Eukaryota</taxon>
        <taxon>Metazoa</taxon>
        <taxon>Chordata</taxon>
        <taxon>Craniata</taxon>
        <taxon>Vertebrata</taxon>
        <taxon>Euteleostomi</taxon>
        <taxon>Actinopterygii</taxon>
        <taxon>Neopterygii</taxon>
        <taxon>Teleostei</taxon>
        <taxon>Neoteleostei</taxon>
        <taxon>Acanthomorphata</taxon>
        <taxon>Gobiaria</taxon>
        <taxon>Gobiiformes</taxon>
        <taxon>Gobioidei</taxon>
        <taxon>Gobiidae</taxon>
        <taxon>Oxudercinae</taxon>
        <taxon>Periophthalmus</taxon>
    </lineage>
</organism>
<dbReference type="SMART" id="SM00078">
    <property type="entry name" value="IlGF"/>
    <property type="match status" value="1"/>
</dbReference>
<dbReference type="GO" id="GO:0005179">
    <property type="term" value="F:hormone activity"/>
    <property type="evidence" value="ECO:0007669"/>
    <property type="project" value="InterPro"/>
</dbReference>
<dbReference type="GO" id="GO:0005615">
    <property type="term" value="C:extracellular space"/>
    <property type="evidence" value="ECO:0007669"/>
    <property type="project" value="TreeGrafter"/>
</dbReference>
<feature type="chain" id="PRO_5017195906" description="Insulin-like domain-containing protein" evidence="4">
    <location>
        <begin position="22"/>
        <end position="84"/>
    </location>
</feature>
<dbReference type="GO" id="GO:0048009">
    <property type="term" value="P:insulin-like growth factor receptor signaling pathway"/>
    <property type="evidence" value="ECO:0007669"/>
    <property type="project" value="TreeGrafter"/>
</dbReference>
<dbReference type="STRING" id="409849.ENSPMGP00000008507"/>
<dbReference type="PANTHER" id="PTHR46845:SF1">
    <property type="entry name" value="INSULIN-LIKE GROWTH FACTOR I"/>
    <property type="match status" value="1"/>
</dbReference>
<dbReference type="Ensembl" id="ENSPMGT00000009050.1">
    <property type="protein sequence ID" value="ENSPMGP00000008507.1"/>
    <property type="gene ID" value="ENSPMGG00000007039.1"/>
</dbReference>
<evidence type="ECO:0000256" key="2">
    <source>
        <dbReference type="ARBA" id="ARBA00023157"/>
    </source>
</evidence>
<feature type="signal peptide" evidence="4">
    <location>
        <begin position="1"/>
        <end position="21"/>
    </location>
</feature>
<dbReference type="SUPFAM" id="SSF56994">
    <property type="entry name" value="Insulin-like"/>
    <property type="match status" value="1"/>
</dbReference>
<keyword evidence="2" id="KW-1015">Disulfide bond</keyword>
<keyword evidence="3" id="KW-0964">Secreted</keyword>
<dbReference type="Gene3D" id="1.10.100.10">
    <property type="entry name" value="Insulin-like"/>
    <property type="match status" value="1"/>
</dbReference>
<dbReference type="InterPro" id="IPR022353">
    <property type="entry name" value="Insulin_CS"/>
</dbReference>
<dbReference type="InterPro" id="IPR016179">
    <property type="entry name" value="Insulin-like"/>
</dbReference>
<feature type="domain" description="Insulin-like" evidence="5">
    <location>
        <begin position="24"/>
        <end position="82"/>
    </location>
</feature>
<reference evidence="6" key="2">
    <citation type="submission" date="2025-09" db="UniProtKB">
        <authorList>
            <consortium name="Ensembl"/>
        </authorList>
    </citation>
    <scope>IDENTIFICATION</scope>
</reference>
<accession>A0A3B3ZUX6</accession>
<reference evidence="6" key="1">
    <citation type="submission" date="2025-08" db="UniProtKB">
        <authorList>
            <consortium name="Ensembl"/>
        </authorList>
    </citation>
    <scope>IDENTIFICATION</scope>
</reference>
<dbReference type="GO" id="GO:0005159">
    <property type="term" value="F:insulin-like growth factor receptor binding"/>
    <property type="evidence" value="ECO:0007669"/>
    <property type="project" value="TreeGrafter"/>
</dbReference>